<evidence type="ECO:0000256" key="1">
    <source>
        <dbReference type="ARBA" id="ARBA00004123"/>
    </source>
</evidence>
<feature type="compositionally biased region" description="Basic residues" evidence="12">
    <location>
        <begin position="327"/>
        <end position="336"/>
    </location>
</feature>
<protein>
    <recommendedName>
        <fullName evidence="11">Chromatin modification-related protein</fullName>
    </recommendedName>
</protein>
<gene>
    <name evidence="14" type="ORF">JAAARDRAFT_31518</name>
</gene>
<dbReference type="HOGENOM" id="CLU_031900_8_1_1"/>
<dbReference type="STRING" id="933084.A0A067QD83"/>
<dbReference type="InterPro" id="IPR019787">
    <property type="entry name" value="Znf_PHD-finger"/>
</dbReference>
<name>A0A067QD83_9AGAM</name>
<dbReference type="PANTHER" id="PTHR10333">
    <property type="entry name" value="INHIBITOR OF GROWTH PROTEIN"/>
    <property type="match status" value="1"/>
</dbReference>
<feature type="binding site" evidence="9">
    <location>
        <position position="404"/>
    </location>
    <ligand>
        <name>Zn(2+)</name>
        <dbReference type="ChEBI" id="CHEBI:29105"/>
        <label>2</label>
    </ligand>
</feature>
<dbReference type="GO" id="GO:0000785">
    <property type="term" value="C:chromatin"/>
    <property type="evidence" value="ECO:0007669"/>
    <property type="project" value="UniProtKB-ARBA"/>
</dbReference>
<feature type="site" description="Histone H3K4me3 binding" evidence="8">
    <location>
        <position position="363"/>
    </location>
</feature>
<feature type="compositionally biased region" description="Basic and acidic residues" evidence="12">
    <location>
        <begin position="145"/>
        <end position="154"/>
    </location>
</feature>
<feature type="domain" description="PHD-type" evidence="13">
    <location>
        <begin position="361"/>
        <end position="409"/>
    </location>
</feature>
<evidence type="ECO:0000256" key="11">
    <source>
        <dbReference type="RuleBase" id="RU361213"/>
    </source>
</evidence>
<evidence type="ECO:0000256" key="12">
    <source>
        <dbReference type="SAM" id="MobiDB-lite"/>
    </source>
</evidence>
<dbReference type="GO" id="GO:0006355">
    <property type="term" value="P:regulation of DNA-templated transcription"/>
    <property type="evidence" value="ECO:0007669"/>
    <property type="project" value="TreeGrafter"/>
</dbReference>
<dbReference type="GO" id="GO:0006325">
    <property type="term" value="P:chromatin organization"/>
    <property type="evidence" value="ECO:0007669"/>
    <property type="project" value="UniProtKB-KW"/>
</dbReference>
<comment type="subcellular location">
    <subcellularLocation>
        <location evidence="1 11">Nucleus</location>
    </subcellularLocation>
</comment>
<dbReference type="InterPro" id="IPR024610">
    <property type="entry name" value="ING_N_histone-binding"/>
</dbReference>
<evidence type="ECO:0000256" key="10">
    <source>
        <dbReference type="PROSITE-ProRule" id="PRU00146"/>
    </source>
</evidence>
<keyword evidence="3 9" id="KW-0479">Metal-binding</keyword>
<dbReference type="OrthoDB" id="5411773at2759"/>
<dbReference type="InterPro" id="IPR019786">
    <property type="entry name" value="Zinc_finger_PHD-type_CS"/>
</dbReference>
<dbReference type="InterPro" id="IPR001965">
    <property type="entry name" value="Znf_PHD"/>
</dbReference>
<dbReference type="Gene3D" id="6.10.140.1740">
    <property type="match status" value="1"/>
</dbReference>
<comment type="function">
    <text evidence="11">Component of an histone acetyltransferase complex.</text>
</comment>
<keyword evidence="15" id="KW-1185">Reference proteome</keyword>
<evidence type="ECO:0000256" key="8">
    <source>
        <dbReference type="PIRSR" id="PIRSR628651-50"/>
    </source>
</evidence>
<feature type="compositionally biased region" description="Basic residues" evidence="12">
    <location>
        <begin position="1"/>
        <end position="14"/>
    </location>
</feature>
<dbReference type="InterPro" id="IPR059153">
    <property type="entry name" value="NSD_PHD-1st"/>
</dbReference>
<keyword evidence="4 10" id="KW-0863">Zinc-finger</keyword>
<sequence>MSYKSASRKRRRSHRYGDEPFVENPPVVASGDEEIVDTARLELQGPDNPDDGAAAEGLAKRLEIWDALREEHYETVEQLPLSLHRSFTLLRELEEQVQAHDVDLRSSLQKYIEMRISLAGRTPDSAMDPDIAMDDASNGDGPNRTVEKSTKMEAECDEVPPLHSSHLPSSTESPTLLQLSRNQQSIPSTPSFPIPSPFLSDTAAQPPQTTRALLSRVAVLSEEVVRATQEKVNLAQAAYDTIDRHIRLLDQVVQEQETSLSLGLRPGTHPTPLVLPRSARPPPRTVHTPPPEDGANAAEGDTQDVEGGGLTAIPSEGAESQIAAIPRRGKKGRSRKKSDVHNLPRSTVKSIKLTVSDDVEERYCYCNEISFGDMIACDNRNCKREWFHWPCVGLTEAPRGKWYCRDCQK</sequence>
<dbReference type="EMBL" id="KL197713">
    <property type="protein sequence ID" value="KDQ60561.1"/>
    <property type="molecule type" value="Genomic_DNA"/>
</dbReference>
<feature type="binding site" evidence="9">
    <location>
        <position position="366"/>
    </location>
    <ligand>
        <name>Zn(2+)</name>
        <dbReference type="ChEBI" id="CHEBI:29105"/>
        <label>1</label>
    </ligand>
</feature>
<feature type="site" description="Histone H3K4me3 binding" evidence="8">
    <location>
        <position position="386"/>
    </location>
</feature>
<evidence type="ECO:0000256" key="7">
    <source>
        <dbReference type="ARBA" id="ARBA00023242"/>
    </source>
</evidence>
<evidence type="ECO:0000256" key="6">
    <source>
        <dbReference type="ARBA" id="ARBA00022853"/>
    </source>
</evidence>
<comment type="domain">
    <text evidence="11">The PHD-type zinc finger mediates the binding to H3K4me3.</text>
</comment>
<dbReference type="InterPro" id="IPR028651">
    <property type="entry name" value="ING_fam"/>
</dbReference>
<dbReference type="GO" id="GO:0005634">
    <property type="term" value="C:nucleus"/>
    <property type="evidence" value="ECO:0007669"/>
    <property type="project" value="UniProtKB-SubCell"/>
</dbReference>
<feature type="site" description="Histone H3K4me3 binding" evidence="8">
    <location>
        <position position="374"/>
    </location>
</feature>
<dbReference type="Pfam" id="PF23011">
    <property type="entry name" value="PHD-1st_NSD"/>
    <property type="match status" value="1"/>
</dbReference>
<evidence type="ECO:0000313" key="15">
    <source>
        <dbReference type="Proteomes" id="UP000027265"/>
    </source>
</evidence>
<dbReference type="PROSITE" id="PS01359">
    <property type="entry name" value="ZF_PHD_1"/>
    <property type="match status" value="1"/>
</dbReference>
<feature type="binding site" evidence="9">
    <location>
        <position position="391"/>
    </location>
    <ligand>
        <name>Zn(2+)</name>
        <dbReference type="ChEBI" id="CHEBI:29105"/>
        <label>1</label>
    </ligand>
</feature>
<dbReference type="SUPFAM" id="SSF57903">
    <property type="entry name" value="FYVE/PHD zinc finger"/>
    <property type="match status" value="1"/>
</dbReference>
<reference evidence="15" key="1">
    <citation type="journal article" date="2014" name="Proc. Natl. Acad. Sci. U.S.A.">
        <title>Extensive sampling of basidiomycete genomes demonstrates inadequacy of the white-rot/brown-rot paradigm for wood decay fungi.</title>
        <authorList>
            <person name="Riley R."/>
            <person name="Salamov A.A."/>
            <person name="Brown D.W."/>
            <person name="Nagy L.G."/>
            <person name="Floudas D."/>
            <person name="Held B.W."/>
            <person name="Levasseur A."/>
            <person name="Lombard V."/>
            <person name="Morin E."/>
            <person name="Otillar R."/>
            <person name="Lindquist E.A."/>
            <person name="Sun H."/>
            <person name="LaButti K.M."/>
            <person name="Schmutz J."/>
            <person name="Jabbour D."/>
            <person name="Luo H."/>
            <person name="Baker S.E."/>
            <person name="Pisabarro A.G."/>
            <person name="Walton J.D."/>
            <person name="Blanchette R.A."/>
            <person name="Henrissat B."/>
            <person name="Martin F."/>
            <person name="Cullen D."/>
            <person name="Hibbett D.S."/>
            <person name="Grigoriev I.V."/>
        </authorList>
    </citation>
    <scope>NUCLEOTIDE SEQUENCE [LARGE SCALE GENOMIC DNA]</scope>
    <source>
        <strain evidence="15">MUCL 33604</strain>
    </source>
</reference>
<feature type="compositionally biased region" description="Pro residues" evidence="12">
    <location>
        <begin position="279"/>
        <end position="292"/>
    </location>
</feature>
<dbReference type="PROSITE" id="PS50016">
    <property type="entry name" value="ZF_PHD_2"/>
    <property type="match status" value="1"/>
</dbReference>
<organism evidence="14 15">
    <name type="scientific">Jaapia argillacea MUCL 33604</name>
    <dbReference type="NCBI Taxonomy" id="933084"/>
    <lineage>
        <taxon>Eukaryota</taxon>
        <taxon>Fungi</taxon>
        <taxon>Dikarya</taxon>
        <taxon>Basidiomycota</taxon>
        <taxon>Agaricomycotina</taxon>
        <taxon>Agaricomycetes</taxon>
        <taxon>Agaricomycetidae</taxon>
        <taxon>Jaapiales</taxon>
        <taxon>Jaapiaceae</taxon>
        <taxon>Jaapia</taxon>
    </lineage>
</organism>
<dbReference type="SMART" id="SM01408">
    <property type="entry name" value="ING"/>
    <property type="match status" value="1"/>
</dbReference>
<evidence type="ECO:0000256" key="4">
    <source>
        <dbReference type="ARBA" id="ARBA00022771"/>
    </source>
</evidence>
<keyword evidence="6 11" id="KW-0156">Chromatin regulator</keyword>
<comment type="subunit">
    <text evidence="11">Component of an histone acetyltransferase complex. Interacts with H3K4me3 and to a lesser extent with H3K4me2.</text>
</comment>
<feature type="binding site" evidence="9">
    <location>
        <position position="407"/>
    </location>
    <ligand>
        <name>Zn(2+)</name>
        <dbReference type="ChEBI" id="CHEBI:29105"/>
        <label>2</label>
    </ligand>
</feature>
<accession>A0A067QD83</accession>
<evidence type="ECO:0000256" key="2">
    <source>
        <dbReference type="ARBA" id="ARBA00010210"/>
    </source>
</evidence>
<evidence type="ECO:0000313" key="14">
    <source>
        <dbReference type="EMBL" id="KDQ60561.1"/>
    </source>
</evidence>
<feature type="region of interest" description="Disordered" evidence="12">
    <location>
        <begin position="1"/>
        <end position="27"/>
    </location>
</feature>
<feature type="region of interest" description="Disordered" evidence="12">
    <location>
        <begin position="123"/>
        <end position="207"/>
    </location>
</feature>
<dbReference type="CDD" id="cd15505">
    <property type="entry name" value="PHD_ING"/>
    <property type="match status" value="1"/>
</dbReference>
<dbReference type="Proteomes" id="UP000027265">
    <property type="component" value="Unassembled WGS sequence"/>
</dbReference>
<feature type="binding site" evidence="9">
    <location>
        <position position="382"/>
    </location>
    <ligand>
        <name>Zn(2+)</name>
        <dbReference type="ChEBI" id="CHEBI:29105"/>
        <label>2</label>
    </ligand>
</feature>
<dbReference type="Pfam" id="PF12998">
    <property type="entry name" value="ING"/>
    <property type="match status" value="2"/>
</dbReference>
<dbReference type="InterPro" id="IPR013083">
    <property type="entry name" value="Znf_RING/FYVE/PHD"/>
</dbReference>
<feature type="binding site" evidence="9">
    <location>
        <position position="388"/>
    </location>
    <ligand>
        <name>Zn(2+)</name>
        <dbReference type="ChEBI" id="CHEBI:29105"/>
        <label>1</label>
    </ligand>
</feature>
<proteinExistence type="inferred from homology"/>
<dbReference type="SMART" id="SM00249">
    <property type="entry name" value="PHD"/>
    <property type="match status" value="1"/>
</dbReference>
<dbReference type="PANTHER" id="PTHR10333:SF42">
    <property type="entry name" value="INHIBITOR OF GROWTH PROTEIN 5"/>
    <property type="match status" value="1"/>
</dbReference>
<feature type="region of interest" description="Disordered" evidence="12">
    <location>
        <begin position="259"/>
        <end position="342"/>
    </location>
</feature>
<dbReference type="InParanoid" id="A0A067QD83"/>
<feature type="compositionally biased region" description="Low complexity" evidence="12">
    <location>
        <begin position="161"/>
        <end position="189"/>
    </location>
</feature>
<feature type="site" description="Histone H3K4me3 binding" evidence="8">
    <location>
        <position position="378"/>
    </location>
</feature>
<dbReference type="Gene3D" id="3.30.40.10">
    <property type="entry name" value="Zinc/RING finger domain, C3HC4 (zinc finger)"/>
    <property type="match status" value="1"/>
</dbReference>
<comment type="similarity">
    <text evidence="2 11">Belongs to the ING family.</text>
</comment>
<evidence type="ECO:0000256" key="5">
    <source>
        <dbReference type="ARBA" id="ARBA00022833"/>
    </source>
</evidence>
<keyword evidence="5 9" id="KW-0862">Zinc</keyword>
<dbReference type="AlphaFoldDB" id="A0A067QD83"/>
<evidence type="ECO:0000256" key="9">
    <source>
        <dbReference type="PIRSR" id="PIRSR628651-51"/>
    </source>
</evidence>
<dbReference type="InterPro" id="IPR011011">
    <property type="entry name" value="Znf_FYVE_PHD"/>
</dbReference>
<feature type="binding site" evidence="9">
    <location>
        <position position="377"/>
    </location>
    <ligand>
        <name>Zn(2+)</name>
        <dbReference type="ChEBI" id="CHEBI:29105"/>
        <label>2</label>
    </ligand>
</feature>
<evidence type="ECO:0000259" key="13">
    <source>
        <dbReference type="PROSITE" id="PS50016"/>
    </source>
</evidence>
<feature type="binding site" evidence="9">
    <location>
        <position position="364"/>
    </location>
    <ligand>
        <name>Zn(2+)</name>
        <dbReference type="ChEBI" id="CHEBI:29105"/>
        <label>1</label>
    </ligand>
</feature>
<dbReference type="GO" id="GO:0008270">
    <property type="term" value="F:zinc ion binding"/>
    <property type="evidence" value="ECO:0007669"/>
    <property type="project" value="UniProtKB-KW"/>
</dbReference>
<evidence type="ECO:0000256" key="3">
    <source>
        <dbReference type="ARBA" id="ARBA00022723"/>
    </source>
</evidence>
<keyword evidence="7 11" id="KW-0539">Nucleus</keyword>